<dbReference type="InterPro" id="IPR036047">
    <property type="entry name" value="F-box-like_dom_sf"/>
</dbReference>
<evidence type="ECO:0000259" key="1">
    <source>
        <dbReference type="PROSITE" id="PS50181"/>
    </source>
</evidence>
<feature type="non-terminal residue" evidence="2">
    <location>
        <position position="153"/>
    </location>
</feature>
<reference evidence="2" key="1">
    <citation type="journal article" date="2020" name="Stud. Mycol.">
        <title>101 Dothideomycetes genomes: a test case for predicting lifestyles and emergence of pathogens.</title>
        <authorList>
            <person name="Haridas S."/>
            <person name="Albert R."/>
            <person name="Binder M."/>
            <person name="Bloem J."/>
            <person name="Labutti K."/>
            <person name="Salamov A."/>
            <person name="Andreopoulos B."/>
            <person name="Baker S."/>
            <person name="Barry K."/>
            <person name="Bills G."/>
            <person name="Bluhm B."/>
            <person name="Cannon C."/>
            <person name="Castanera R."/>
            <person name="Culley D."/>
            <person name="Daum C."/>
            <person name="Ezra D."/>
            <person name="Gonzalez J."/>
            <person name="Henrissat B."/>
            <person name="Kuo A."/>
            <person name="Liang C."/>
            <person name="Lipzen A."/>
            <person name="Lutzoni F."/>
            <person name="Magnuson J."/>
            <person name="Mondo S."/>
            <person name="Nolan M."/>
            <person name="Ohm R."/>
            <person name="Pangilinan J."/>
            <person name="Park H.-J."/>
            <person name="Ramirez L."/>
            <person name="Alfaro M."/>
            <person name="Sun H."/>
            <person name="Tritt A."/>
            <person name="Yoshinaga Y."/>
            <person name="Zwiers L.-H."/>
            <person name="Turgeon B."/>
            <person name="Goodwin S."/>
            <person name="Spatafora J."/>
            <person name="Crous P."/>
            <person name="Grigoriev I."/>
        </authorList>
    </citation>
    <scope>NUCLEOTIDE SEQUENCE</scope>
    <source>
        <strain evidence="2">CBS 113818</strain>
    </source>
</reference>
<dbReference type="Pfam" id="PF00646">
    <property type="entry name" value="F-box"/>
    <property type="match status" value="1"/>
</dbReference>
<dbReference type="AlphaFoldDB" id="A0A6A6ZKH7"/>
<feature type="domain" description="F-box" evidence="1">
    <location>
        <begin position="41"/>
        <end position="87"/>
    </location>
</feature>
<dbReference type="PROSITE" id="PS50181">
    <property type="entry name" value="FBOX"/>
    <property type="match status" value="1"/>
</dbReference>
<sequence>RSQQKTLTELRKQISDTSILEVKCPLDHGRHDANPELGATLGTLCALPVELQQTVLSFLDINSLLVFRRVSRSAMGLVNALIDYHKVVTTAPDAIRMALAIRTHHYHTITELFEALCVRECADCGTLTHYIDLVTLRRVCLSLNRHCNHTLAP</sequence>
<feature type="non-terminal residue" evidence="2">
    <location>
        <position position="1"/>
    </location>
</feature>
<proteinExistence type="predicted"/>
<keyword evidence="3" id="KW-1185">Reference proteome</keyword>
<name>A0A6A6ZKH7_9PLEO</name>
<evidence type="ECO:0000313" key="2">
    <source>
        <dbReference type="EMBL" id="KAF2821560.1"/>
    </source>
</evidence>
<organism evidence="2 3">
    <name type="scientific">Ophiobolus disseminans</name>
    <dbReference type="NCBI Taxonomy" id="1469910"/>
    <lineage>
        <taxon>Eukaryota</taxon>
        <taxon>Fungi</taxon>
        <taxon>Dikarya</taxon>
        <taxon>Ascomycota</taxon>
        <taxon>Pezizomycotina</taxon>
        <taxon>Dothideomycetes</taxon>
        <taxon>Pleosporomycetidae</taxon>
        <taxon>Pleosporales</taxon>
        <taxon>Pleosporineae</taxon>
        <taxon>Phaeosphaeriaceae</taxon>
        <taxon>Ophiobolus</taxon>
    </lineage>
</organism>
<protein>
    <recommendedName>
        <fullName evidence="1">F-box domain-containing protein</fullName>
    </recommendedName>
</protein>
<gene>
    <name evidence="2" type="ORF">CC86DRAFT_254921</name>
</gene>
<dbReference type="SUPFAM" id="SSF81383">
    <property type="entry name" value="F-box domain"/>
    <property type="match status" value="1"/>
</dbReference>
<dbReference type="InterPro" id="IPR001810">
    <property type="entry name" value="F-box_dom"/>
</dbReference>
<dbReference type="OrthoDB" id="3792830at2759"/>
<dbReference type="Proteomes" id="UP000799424">
    <property type="component" value="Unassembled WGS sequence"/>
</dbReference>
<accession>A0A6A6ZKH7</accession>
<dbReference type="EMBL" id="MU006237">
    <property type="protein sequence ID" value="KAF2821560.1"/>
    <property type="molecule type" value="Genomic_DNA"/>
</dbReference>
<evidence type="ECO:0000313" key="3">
    <source>
        <dbReference type="Proteomes" id="UP000799424"/>
    </source>
</evidence>